<protein>
    <submittedName>
        <fullName evidence="1">Uncharacterized protein</fullName>
    </submittedName>
</protein>
<evidence type="ECO:0000313" key="1">
    <source>
        <dbReference type="EMBL" id="ANU11532.1"/>
    </source>
</evidence>
<dbReference type="Proteomes" id="UP000092661">
    <property type="component" value="Chromosome"/>
</dbReference>
<accession>A0ABM6D7Q1</accession>
<reference evidence="1" key="1">
    <citation type="submission" date="2016-10" db="EMBL/GenBank/DDBJ databases">
        <authorList>
            <person name="See-Too W.S."/>
        </authorList>
    </citation>
    <scope>NUCLEOTIDE SEQUENCE</scope>
    <source>
        <strain evidence="1">DSM 14505</strain>
    </source>
</reference>
<sequence>MRKQSILNFFANKKATGMTGPIALKVQLIFSLNPNSRSTFLNRPVVIENNLVLSNKGID</sequence>
<evidence type="ECO:0000313" key="2">
    <source>
        <dbReference type="Proteomes" id="UP000092661"/>
    </source>
</evidence>
<dbReference type="EMBL" id="CP016534">
    <property type="protein sequence ID" value="ANU11532.1"/>
    <property type="molecule type" value="Genomic_DNA"/>
</dbReference>
<organism evidence="1 2">
    <name type="scientific">Planococcus antarcticus DSM 14505</name>
    <dbReference type="NCBI Taxonomy" id="1185653"/>
    <lineage>
        <taxon>Bacteria</taxon>
        <taxon>Bacillati</taxon>
        <taxon>Bacillota</taxon>
        <taxon>Bacilli</taxon>
        <taxon>Bacillales</taxon>
        <taxon>Caryophanaceae</taxon>
        <taxon>Planococcus</taxon>
    </lineage>
</organism>
<name>A0ABM6D7Q1_9BACL</name>
<gene>
    <name evidence="1" type="ORF">BBH88_15245</name>
</gene>
<keyword evidence="2" id="KW-1185">Reference proteome</keyword>
<proteinExistence type="predicted"/>